<dbReference type="Proteomes" id="UP000638188">
    <property type="component" value="Unassembled WGS sequence"/>
</dbReference>
<protein>
    <recommendedName>
        <fullName evidence="2">Chalcone isomerase domain-containing protein</fullName>
    </recommendedName>
</protein>
<keyword evidence="4" id="KW-1185">Reference proteome</keyword>
<dbReference type="Gene3D" id="3.50.70.10">
    <property type="match status" value="1"/>
</dbReference>
<gene>
    <name evidence="3" type="ORF">GCM10007418_24180</name>
</gene>
<comment type="caution">
    <text evidence="3">The sequence shown here is derived from an EMBL/GenBank/DDBJ whole genome shotgun (WGS) entry which is preliminary data.</text>
</comment>
<feature type="chain" id="PRO_5046223552" description="Chalcone isomerase domain-containing protein" evidence="1">
    <location>
        <begin position="20"/>
        <end position="186"/>
    </location>
</feature>
<evidence type="ECO:0000313" key="4">
    <source>
        <dbReference type="Proteomes" id="UP000638188"/>
    </source>
</evidence>
<dbReference type="InterPro" id="IPR016087">
    <property type="entry name" value="Chalcone_isomerase"/>
</dbReference>
<keyword evidence="1" id="KW-0732">Signal</keyword>
<dbReference type="Pfam" id="PF16036">
    <property type="entry name" value="Chalcone_3"/>
    <property type="match status" value="1"/>
</dbReference>
<feature type="domain" description="Chalcone isomerase" evidence="2">
    <location>
        <begin position="23"/>
        <end position="182"/>
    </location>
</feature>
<name>A0ABQ1PUV1_9GAMM</name>
<organism evidence="3 4">
    <name type="scientific">Halopseudomonas salina</name>
    <dbReference type="NCBI Taxonomy" id="1323744"/>
    <lineage>
        <taxon>Bacteria</taxon>
        <taxon>Pseudomonadati</taxon>
        <taxon>Pseudomonadota</taxon>
        <taxon>Gammaproteobacteria</taxon>
        <taxon>Pseudomonadales</taxon>
        <taxon>Pseudomonadaceae</taxon>
        <taxon>Halopseudomonas</taxon>
    </lineage>
</organism>
<sequence length="186" mass="21013">MIARTLALVCCLLPLSLAASEKRLAEADFPQRIEVGNQELVLRNASLLEYLFVDVYSAALLTPAQQPLENPIKAGEPLHLELYYYRNIDREDVIKAAWVALERQYDKPTLDELRPMIDELHATFTDISAGDRYALTLDAAHSLSLKYNGVESFSSEDSQLARAYVGIWLRENGLSDDLRERLTATR</sequence>
<proteinExistence type="predicted"/>
<reference evidence="4" key="1">
    <citation type="journal article" date="2019" name="Int. J. Syst. Evol. Microbiol.">
        <title>The Global Catalogue of Microorganisms (GCM) 10K type strain sequencing project: providing services to taxonomists for standard genome sequencing and annotation.</title>
        <authorList>
            <consortium name="The Broad Institute Genomics Platform"/>
            <consortium name="The Broad Institute Genome Sequencing Center for Infectious Disease"/>
            <person name="Wu L."/>
            <person name="Ma J."/>
        </authorList>
    </citation>
    <scope>NUCLEOTIDE SEQUENCE [LARGE SCALE GENOMIC DNA]</scope>
    <source>
        <strain evidence="4">CGMCC 1.12482</strain>
    </source>
</reference>
<feature type="signal peptide" evidence="1">
    <location>
        <begin position="1"/>
        <end position="19"/>
    </location>
</feature>
<evidence type="ECO:0000313" key="3">
    <source>
        <dbReference type="EMBL" id="GGD04271.1"/>
    </source>
</evidence>
<dbReference type="InterPro" id="IPR016088">
    <property type="entry name" value="Chalcone_isomerase_3-sand"/>
</dbReference>
<evidence type="ECO:0000256" key="1">
    <source>
        <dbReference type="SAM" id="SignalP"/>
    </source>
</evidence>
<accession>A0ABQ1PUV1</accession>
<dbReference type="RefSeq" id="WP_150276762.1">
    <property type="nucleotide sequence ID" value="NZ_BMFF01000004.1"/>
</dbReference>
<dbReference type="EMBL" id="BMFF01000004">
    <property type="protein sequence ID" value="GGD04271.1"/>
    <property type="molecule type" value="Genomic_DNA"/>
</dbReference>
<evidence type="ECO:0000259" key="2">
    <source>
        <dbReference type="Pfam" id="PF16036"/>
    </source>
</evidence>